<feature type="region of interest" description="Disordered" evidence="3">
    <location>
        <begin position="1088"/>
        <end position="1120"/>
    </location>
</feature>
<dbReference type="InterPro" id="IPR011049">
    <property type="entry name" value="Serralysin-like_metalloprot_C"/>
</dbReference>
<evidence type="ECO:0000256" key="2">
    <source>
        <dbReference type="ARBA" id="ARBA00022525"/>
    </source>
</evidence>
<comment type="subcellular location">
    <subcellularLocation>
        <location evidence="1">Secreted</location>
    </subcellularLocation>
</comment>
<evidence type="ECO:0000313" key="4">
    <source>
        <dbReference type="EMBL" id="MFC3073006.1"/>
    </source>
</evidence>
<dbReference type="PROSITE" id="PS00330">
    <property type="entry name" value="HEMOLYSIN_CALCIUM"/>
    <property type="match status" value="5"/>
</dbReference>
<keyword evidence="5" id="KW-1185">Reference proteome</keyword>
<dbReference type="RefSeq" id="WP_257317051.1">
    <property type="nucleotide sequence ID" value="NZ_JANFDG010000025.1"/>
</dbReference>
<evidence type="ECO:0000256" key="1">
    <source>
        <dbReference type="ARBA" id="ARBA00004613"/>
    </source>
</evidence>
<reference evidence="5" key="1">
    <citation type="journal article" date="2019" name="Int. J. Syst. Evol. Microbiol.">
        <title>The Global Catalogue of Microorganisms (GCM) 10K type strain sequencing project: providing services to taxonomists for standard genome sequencing and annotation.</title>
        <authorList>
            <consortium name="The Broad Institute Genomics Platform"/>
            <consortium name="The Broad Institute Genome Sequencing Center for Infectious Disease"/>
            <person name="Wu L."/>
            <person name="Ma J."/>
        </authorList>
    </citation>
    <scope>NUCLEOTIDE SEQUENCE [LARGE SCALE GENOMIC DNA]</scope>
    <source>
        <strain evidence="5">KCTC 52677</strain>
    </source>
</reference>
<dbReference type="Pfam" id="PF00353">
    <property type="entry name" value="HemolysinCabind"/>
    <property type="match status" value="5"/>
</dbReference>
<organism evidence="4 5">
    <name type="scientific">Shinella pollutisoli</name>
    <dbReference type="NCBI Taxonomy" id="2250594"/>
    <lineage>
        <taxon>Bacteria</taxon>
        <taxon>Pseudomonadati</taxon>
        <taxon>Pseudomonadota</taxon>
        <taxon>Alphaproteobacteria</taxon>
        <taxon>Hyphomicrobiales</taxon>
        <taxon>Rhizobiaceae</taxon>
        <taxon>Shinella</taxon>
    </lineage>
</organism>
<dbReference type="InterPro" id="IPR018511">
    <property type="entry name" value="Hemolysin-typ_Ca-bd_CS"/>
</dbReference>
<dbReference type="PRINTS" id="PR00313">
    <property type="entry name" value="CABNDNGRPT"/>
</dbReference>
<gene>
    <name evidence="4" type="ORF">ACFOHH_07825</name>
</gene>
<evidence type="ECO:0000313" key="5">
    <source>
        <dbReference type="Proteomes" id="UP001595377"/>
    </source>
</evidence>
<feature type="region of interest" description="Disordered" evidence="3">
    <location>
        <begin position="989"/>
        <end position="1024"/>
    </location>
</feature>
<keyword evidence="2" id="KW-0964">Secreted</keyword>
<dbReference type="InterPro" id="IPR001343">
    <property type="entry name" value="Hemolysn_Ca-bd"/>
</dbReference>
<sequence>MAIAFTGNLGPEWTKVVIDEDSGAIVWTNFENEAVPGAGDDVEIGVKDVVISSYIFDHHSAPNGLVATNDLHILAGGSLKADYSFMTVNGTLTNDGDFTILTDRVAVLDGIVNNGVMTIDGASDKAYLLMGPGAFHLAGTGDLRLASNQDGLAYLTGRDGLITDFHNEGRVSGAGYIGWSNEIYYPGGYVHIVNSGIIDANEGGHDLRIIQETSDANPLENSGTLMASGGGRLIVDGALLLQSGEGKVGAYGSGSVVVLNAVTVRGGVLDTSGGGAIYLSNTFGYGGSAGAQPGMLDGSTGYGAVTITRDSLVRLGFAGQTGADAGIRGDIVNHGEIGLLGYWTVLRIVSSATLTGGGDILLSYAAGGADEIGGAMLQGASDSVVSTLENVDNHIHGAGHIGRYGYSGYSEKLLAVINRSGGVIEADNPDAPLVINRTASFANEGVLRASNGAELSIGGNIGNPDHTTAIDNGGGRIVARGEGSEVVVLGGTVRGGTLDTDDGGVIRLVNHTYSILDGGTDEGAVTNQGVVRVDAGLLRGGIVNDHRIVLDREAGSVLYMDRDGVTLSGDGILEMAGPAVVTGSSGTDAAELVNRSLIEGTGFIGGDAGIHGHRNLLTLDNRADGVIRATGGDTLVIDTAGTIGNAGVLEADGGTLDIRDAIGGAGTVGATNGGTLLVRGDWSGTVTFSGAGQETVGYTQNAGSWGDGASLTLKGFGVGDRLDLGPASGLSLASPDGFEWEQTGSDGVYRLHAYGDTHDFVFKGLTQTHLDVVDNGSGGFALVRRPTVEGGSGNDTLHGTAGRDRMVGYGGNDTFLATAGDDIFDGGAGSDTVDYAAATGRVTAALSAGSGQAVGGGQGSDLFRSIDNLSGGGFGDVLSGTQAANVLSGRAGADTLYGYGGNDTLDGGTGADRLDGGAGDDGYVVDSGGDVVVEGASGGTDTVRASVSLMLAAHVENLVLTGSAGLSGTGNTLANSLAGNAGANTLKGGAGNDRLAGNGGNDTLDGGTGADRMEGGTGNDSYVVDSGSDTVVERAGEGTDTVGASVSLTLGSHVENLALTGSAGLSGTGNTLANSLAGNAGANTLKGGAGNDRLAGNGGNDTLDGGTGADRMEGGTGNDSYVVDSGSDTVVERAGEGTDTIRASVTLTLAGHVENLVLTGSAGLSGTGNTLANVVTGNAGGNVLRGGAGNDRLDGGAGADTLLGGTDADRLHGGSGADRFVFAGARDSTAGASGRDVIDDFSRAQRDRIDLTGIDADTKAGGNQAFRFIADDAFHRRAGELRYEKKGGDTHVQGDVDGDGRADVSVVIDASLDLRGSDFLL</sequence>
<evidence type="ECO:0000256" key="3">
    <source>
        <dbReference type="SAM" id="MobiDB-lite"/>
    </source>
</evidence>
<protein>
    <submittedName>
        <fullName evidence="4">Beta strand repeat-containing protein</fullName>
    </submittedName>
</protein>
<dbReference type="SUPFAM" id="SSF51120">
    <property type="entry name" value="beta-Roll"/>
    <property type="match status" value="4"/>
</dbReference>
<accession>A0ABV7DDL1</accession>
<name>A0ABV7DDL1_9HYPH</name>
<dbReference type="Gene3D" id="2.150.10.10">
    <property type="entry name" value="Serralysin-like metalloprotease, C-terminal"/>
    <property type="match status" value="3"/>
</dbReference>
<comment type="caution">
    <text evidence="4">The sequence shown here is derived from an EMBL/GenBank/DDBJ whole genome shotgun (WGS) entry which is preliminary data.</text>
</comment>
<proteinExistence type="predicted"/>
<dbReference type="Proteomes" id="UP001595377">
    <property type="component" value="Unassembled WGS sequence"/>
</dbReference>
<dbReference type="PANTHER" id="PTHR38340">
    <property type="entry name" value="S-LAYER PROTEIN"/>
    <property type="match status" value="1"/>
</dbReference>
<dbReference type="InterPro" id="IPR050557">
    <property type="entry name" value="RTX_toxin/Mannuronan_C5-epim"/>
</dbReference>
<dbReference type="PANTHER" id="PTHR38340:SF1">
    <property type="entry name" value="S-LAYER PROTEIN"/>
    <property type="match status" value="1"/>
</dbReference>
<dbReference type="EMBL" id="JBHRSP010000014">
    <property type="protein sequence ID" value="MFC3073006.1"/>
    <property type="molecule type" value="Genomic_DNA"/>
</dbReference>